<evidence type="ECO:0000313" key="3">
    <source>
        <dbReference type="Proteomes" id="UP001219605"/>
    </source>
</evidence>
<protein>
    <submittedName>
        <fullName evidence="2">Uncharacterized protein</fullName>
    </submittedName>
</protein>
<sequence length="80" mass="8750">MTDTEHARPDDDRRTARRAAEAATAAARDLESFLRTLPETADPSHVAEYANLLSRDERARADRQAAVDRLGLTIGSIESG</sequence>
<dbReference type="RefSeq" id="WP_275028825.1">
    <property type="nucleotide sequence ID" value="NZ_CP118615.1"/>
</dbReference>
<name>A0ABY7ZHV3_9ACTN</name>
<gene>
    <name evidence="2" type="ORF">PVK37_19005</name>
</gene>
<evidence type="ECO:0000313" key="2">
    <source>
        <dbReference type="EMBL" id="WDZ82565.1"/>
    </source>
</evidence>
<dbReference type="EMBL" id="CP118615">
    <property type="protein sequence ID" value="WDZ82565.1"/>
    <property type="molecule type" value="Genomic_DNA"/>
</dbReference>
<organism evidence="2 3">
    <name type="scientific">Micromonospora cathayae</name>
    <dbReference type="NCBI Taxonomy" id="3028804"/>
    <lineage>
        <taxon>Bacteria</taxon>
        <taxon>Bacillati</taxon>
        <taxon>Actinomycetota</taxon>
        <taxon>Actinomycetes</taxon>
        <taxon>Micromonosporales</taxon>
        <taxon>Micromonosporaceae</taxon>
        <taxon>Micromonospora</taxon>
    </lineage>
</organism>
<reference evidence="2 3" key="1">
    <citation type="submission" date="2023-02" db="EMBL/GenBank/DDBJ databases">
        <authorList>
            <person name="Mo P."/>
        </authorList>
    </citation>
    <scope>NUCLEOTIDE SEQUENCE [LARGE SCALE GENOMIC DNA]</scope>
    <source>
        <strain evidence="2 3">HUAS 3</strain>
    </source>
</reference>
<keyword evidence="3" id="KW-1185">Reference proteome</keyword>
<evidence type="ECO:0000256" key="1">
    <source>
        <dbReference type="SAM" id="MobiDB-lite"/>
    </source>
</evidence>
<feature type="compositionally biased region" description="Basic and acidic residues" evidence="1">
    <location>
        <begin position="1"/>
        <end position="20"/>
    </location>
</feature>
<feature type="region of interest" description="Disordered" evidence="1">
    <location>
        <begin position="1"/>
        <end position="24"/>
    </location>
</feature>
<proteinExistence type="predicted"/>
<accession>A0ABY7ZHV3</accession>
<dbReference type="Proteomes" id="UP001219605">
    <property type="component" value="Chromosome"/>
</dbReference>